<evidence type="ECO:0000256" key="6">
    <source>
        <dbReference type="ARBA" id="ARBA00023136"/>
    </source>
</evidence>
<dbReference type="Gene3D" id="3.30.70.100">
    <property type="match status" value="1"/>
</dbReference>
<evidence type="ECO:0000256" key="4">
    <source>
        <dbReference type="ARBA" id="ARBA00022692"/>
    </source>
</evidence>
<evidence type="ECO:0000259" key="11">
    <source>
        <dbReference type="Pfam" id="PF21082"/>
    </source>
</evidence>
<evidence type="ECO:0000256" key="2">
    <source>
        <dbReference type="ARBA" id="ARBA00008017"/>
    </source>
</evidence>
<keyword evidence="8" id="KW-0175">Coiled coil</keyword>
<comment type="caution">
    <text evidence="7">Lacks conserved residue(s) required for the propagation of feature annotation.</text>
</comment>
<dbReference type="PANTHER" id="PTHR30221">
    <property type="entry name" value="SMALL-CONDUCTANCE MECHANOSENSITIVE CHANNEL"/>
    <property type="match status" value="1"/>
</dbReference>
<accession>A0ABV8V2G5</accession>
<comment type="similarity">
    <text evidence="2 7">Belongs to the MscS (TC 1.A.23) family.</text>
</comment>
<reference evidence="13" key="1">
    <citation type="journal article" date="2019" name="Int. J. Syst. Evol. Microbiol.">
        <title>The Global Catalogue of Microorganisms (GCM) 10K type strain sequencing project: providing services to taxonomists for standard genome sequencing and annotation.</title>
        <authorList>
            <consortium name="The Broad Institute Genomics Platform"/>
            <consortium name="The Broad Institute Genome Sequencing Center for Infectious Disease"/>
            <person name="Wu L."/>
            <person name="Ma J."/>
        </authorList>
    </citation>
    <scope>NUCLEOTIDE SEQUENCE [LARGE SCALE GENOMIC DNA]</scope>
    <source>
        <strain evidence="13">CECT 8570</strain>
    </source>
</reference>
<comment type="function">
    <text evidence="7">Mechanosensitive channel that participates in the regulation of osmotic pressure changes within the cell, opening in response to stretch forces in the membrane lipid bilayer, without the need for other proteins. Contributes to normal resistance to hypoosmotic shock. Forms an ion channel of 1.0 nanosiemens conductance with a slight preference for anions.</text>
</comment>
<keyword evidence="13" id="KW-1185">Reference proteome</keyword>
<keyword evidence="7" id="KW-0997">Cell inner membrane</keyword>
<evidence type="ECO:0000256" key="7">
    <source>
        <dbReference type="RuleBase" id="RU369025"/>
    </source>
</evidence>
<keyword evidence="5 7" id="KW-1133">Transmembrane helix</keyword>
<dbReference type="Pfam" id="PF00924">
    <property type="entry name" value="MS_channel_2nd"/>
    <property type="match status" value="1"/>
</dbReference>
<dbReference type="Pfam" id="PF21082">
    <property type="entry name" value="MS_channel_3rd"/>
    <property type="match status" value="1"/>
</dbReference>
<evidence type="ECO:0000313" key="13">
    <source>
        <dbReference type="Proteomes" id="UP001595840"/>
    </source>
</evidence>
<evidence type="ECO:0000256" key="5">
    <source>
        <dbReference type="ARBA" id="ARBA00022989"/>
    </source>
</evidence>
<dbReference type="Proteomes" id="UP001595840">
    <property type="component" value="Unassembled WGS sequence"/>
</dbReference>
<feature type="signal peptide" evidence="9">
    <location>
        <begin position="1"/>
        <end position="25"/>
    </location>
</feature>
<dbReference type="InterPro" id="IPR010920">
    <property type="entry name" value="LSM_dom_sf"/>
</dbReference>
<dbReference type="InterPro" id="IPR011066">
    <property type="entry name" value="MscS_channel_C_sf"/>
</dbReference>
<dbReference type="EMBL" id="JBHSCX010000005">
    <property type="protein sequence ID" value="MFC4362086.1"/>
    <property type="molecule type" value="Genomic_DNA"/>
</dbReference>
<dbReference type="InterPro" id="IPR045275">
    <property type="entry name" value="MscS_archaea/bacteria_type"/>
</dbReference>
<keyword evidence="7" id="KW-0406">Ion transport</keyword>
<feature type="coiled-coil region" evidence="8">
    <location>
        <begin position="30"/>
        <end position="57"/>
    </location>
</feature>
<feature type="chain" id="PRO_5046438454" description="Small-conductance mechanosensitive channel" evidence="9">
    <location>
        <begin position="26"/>
        <end position="551"/>
    </location>
</feature>
<dbReference type="Gene3D" id="1.10.287.1260">
    <property type="match status" value="1"/>
</dbReference>
<keyword evidence="7" id="KW-0407">Ion channel</keyword>
<keyword evidence="9" id="KW-0732">Signal</keyword>
<keyword evidence="6 7" id="KW-0472">Membrane</keyword>
<gene>
    <name evidence="12" type="ORF">ACFOX3_07230</name>
</gene>
<sequence>MRHIQIYTYALLVTALLFGYSPARAQSTSVEMLYQNTQNLSREIAQLQTEAKALAGERQASLQLRITGRQLELLTAFDTLTDRIVAEENDGVELTELKAKLAPQLLALGPQIKTAINRRLVALDKLEETHEALSITWMASYLEHNTFIDHAYLTLTQHAKNLADLKLDNAESTAYLHRALQQRAEVLAGQIALTQKELEANLHSLTASPDDAGTQQKVKSLEDKQNINTESLKSTVALLQENGLESGRYKEILINSTGDITADILDVNLLKRLSQTWLKNITNYVLDNGAGLFFKLIVFLLILLLFHYLSRTVAKLLRKSLAKSTMPVSFLMETMVVNLCRRMIMLIGILLGLSQLGFSLAPILAGLGVAGFIVGFALQDTLGNFASGMMILIYRPYDVDDLIEAAGVQGRVQRMNLVSTTILTIDNQTLVIPNNKIWGDVIRNVTAQKHRRVDMVFGIGYSDNIEKAEKILKDILDAHPQVLSEPEHTVKLHTLNESSVDFIVRPWVETENYWDVYWDVTKSVKLRFDAEGISIPFPQRDVHIYQTEKTA</sequence>
<dbReference type="InterPro" id="IPR006685">
    <property type="entry name" value="MscS_channel_2nd"/>
</dbReference>
<evidence type="ECO:0000256" key="1">
    <source>
        <dbReference type="ARBA" id="ARBA00004651"/>
    </source>
</evidence>
<dbReference type="SUPFAM" id="SSF50182">
    <property type="entry name" value="Sm-like ribonucleoproteins"/>
    <property type="match status" value="1"/>
</dbReference>
<dbReference type="SUPFAM" id="SSF82861">
    <property type="entry name" value="Mechanosensitive channel protein MscS (YggB), transmembrane region"/>
    <property type="match status" value="1"/>
</dbReference>
<evidence type="ECO:0000256" key="9">
    <source>
        <dbReference type="SAM" id="SignalP"/>
    </source>
</evidence>
<dbReference type="RefSeq" id="WP_290259138.1">
    <property type="nucleotide sequence ID" value="NZ_JAUFQG010000004.1"/>
</dbReference>
<dbReference type="PANTHER" id="PTHR30221:SF1">
    <property type="entry name" value="SMALL-CONDUCTANCE MECHANOSENSITIVE CHANNEL"/>
    <property type="match status" value="1"/>
</dbReference>
<dbReference type="InterPro" id="IPR011014">
    <property type="entry name" value="MscS_channel_TM-2"/>
</dbReference>
<dbReference type="SUPFAM" id="SSF82689">
    <property type="entry name" value="Mechanosensitive channel protein MscS (YggB), C-terminal domain"/>
    <property type="match status" value="1"/>
</dbReference>
<dbReference type="InterPro" id="IPR049278">
    <property type="entry name" value="MS_channel_C"/>
</dbReference>
<organism evidence="12 13">
    <name type="scientific">Simiduia curdlanivorans</name>
    <dbReference type="NCBI Taxonomy" id="1492769"/>
    <lineage>
        <taxon>Bacteria</taxon>
        <taxon>Pseudomonadati</taxon>
        <taxon>Pseudomonadota</taxon>
        <taxon>Gammaproteobacteria</taxon>
        <taxon>Cellvibrionales</taxon>
        <taxon>Cellvibrionaceae</taxon>
        <taxon>Simiduia</taxon>
    </lineage>
</organism>
<keyword evidence="7" id="KW-0813">Transport</keyword>
<evidence type="ECO:0000256" key="8">
    <source>
        <dbReference type="SAM" id="Coils"/>
    </source>
</evidence>
<feature type="transmembrane region" description="Helical" evidence="7">
    <location>
        <begin position="289"/>
        <end position="309"/>
    </location>
</feature>
<evidence type="ECO:0000256" key="3">
    <source>
        <dbReference type="ARBA" id="ARBA00022475"/>
    </source>
</evidence>
<dbReference type="Gene3D" id="2.30.30.60">
    <property type="match status" value="1"/>
</dbReference>
<proteinExistence type="inferred from homology"/>
<feature type="domain" description="Mechanosensitive ion channel MscS C-terminal" evidence="11">
    <location>
        <begin position="453"/>
        <end position="535"/>
    </location>
</feature>
<name>A0ABV8V2G5_9GAMM</name>
<comment type="caution">
    <text evidence="12">The sequence shown here is derived from an EMBL/GenBank/DDBJ whole genome shotgun (WGS) entry which is preliminary data.</text>
</comment>
<comment type="subcellular location">
    <subcellularLocation>
        <location evidence="7">Cell inner membrane</location>
        <topology evidence="7">Multi-pass membrane protein</topology>
    </subcellularLocation>
    <subcellularLocation>
        <location evidence="1">Cell membrane</location>
        <topology evidence="1">Multi-pass membrane protein</topology>
    </subcellularLocation>
</comment>
<evidence type="ECO:0000313" key="12">
    <source>
        <dbReference type="EMBL" id="MFC4362086.1"/>
    </source>
</evidence>
<dbReference type="InterPro" id="IPR023408">
    <property type="entry name" value="MscS_beta-dom_sf"/>
</dbReference>
<keyword evidence="4 7" id="KW-0812">Transmembrane</keyword>
<evidence type="ECO:0000259" key="10">
    <source>
        <dbReference type="Pfam" id="PF00924"/>
    </source>
</evidence>
<keyword evidence="3" id="KW-1003">Cell membrane</keyword>
<feature type="domain" description="Mechanosensitive ion channel MscS" evidence="10">
    <location>
        <begin position="380"/>
        <end position="446"/>
    </location>
</feature>
<protein>
    <recommendedName>
        <fullName evidence="7">Small-conductance mechanosensitive channel</fullName>
    </recommendedName>
</protein>
<comment type="subunit">
    <text evidence="7">Homoheptamer.</text>
</comment>